<gene>
    <name evidence="3" type="ORF">BATDEDRAFT_28862</name>
</gene>
<feature type="domain" description="DnaB/C C-terminal" evidence="2">
    <location>
        <begin position="155"/>
        <end position="223"/>
    </location>
</feature>
<dbReference type="SUPFAM" id="SSF158499">
    <property type="entry name" value="DnaD domain-like"/>
    <property type="match status" value="1"/>
</dbReference>
<reference evidence="3 4" key="1">
    <citation type="submission" date="2009-12" db="EMBL/GenBank/DDBJ databases">
        <title>The draft genome of Batrachochytrium dendrobatidis.</title>
        <authorList>
            <consortium name="US DOE Joint Genome Institute (JGI-PGF)"/>
            <person name="Kuo A."/>
            <person name="Salamov A."/>
            <person name="Schmutz J."/>
            <person name="Lucas S."/>
            <person name="Pitluck S."/>
            <person name="Rosenblum E."/>
            <person name="Stajich J."/>
            <person name="Eisen M."/>
            <person name="Grigoriev I.V."/>
        </authorList>
    </citation>
    <scope>NUCLEOTIDE SEQUENCE [LARGE SCALE GENOMIC DNA]</scope>
    <source>
        <strain evidence="4">JAM81 / FGSC 10211</strain>
    </source>
</reference>
<protein>
    <recommendedName>
        <fullName evidence="2">DnaB/C C-terminal domain-containing protein</fullName>
    </recommendedName>
</protein>
<dbReference type="Pfam" id="PF07261">
    <property type="entry name" value="DnaB_2"/>
    <property type="match status" value="1"/>
</dbReference>
<feature type="region of interest" description="Disordered" evidence="1">
    <location>
        <begin position="125"/>
        <end position="152"/>
    </location>
</feature>
<dbReference type="InParanoid" id="F4PFF1"/>
<dbReference type="InterPro" id="IPR053162">
    <property type="entry name" value="DnaD"/>
</dbReference>
<dbReference type="Proteomes" id="UP000007241">
    <property type="component" value="Unassembled WGS sequence"/>
</dbReference>
<dbReference type="HOGENOM" id="CLU_074315_2_0_1"/>
<feature type="compositionally biased region" description="Basic residues" evidence="1">
    <location>
        <begin position="134"/>
        <end position="146"/>
    </location>
</feature>
<evidence type="ECO:0000313" key="3">
    <source>
        <dbReference type="EMBL" id="EGF76041.1"/>
    </source>
</evidence>
<dbReference type="NCBIfam" id="TIGR01446">
    <property type="entry name" value="DnaD_dom"/>
    <property type="match status" value="1"/>
</dbReference>
<dbReference type="InterPro" id="IPR006343">
    <property type="entry name" value="DnaB/C_C"/>
</dbReference>
<dbReference type="AlphaFoldDB" id="F4PFF1"/>
<dbReference type="PANTHER" id="PTHR37293:SF5">
    <property type="entry name" value="DNA REPLICATION PROTEIN"/>
    <property type="match status" value="1"/>
</dbReference>
<dbReference type="InterPro" id="IPR034829">
    <property type="entry name" value="DnaD-like_sf"/>
</dbReference>
<keyword evidence="4" id="KW-1185">Reference proteome</keyword>
<organism evidence="3 4">
    <name type="scientific">Batrachochytrium dendrobatidis (strain JAM81 / FGSC 10211)</name>
    <name type="common">Frog chytrid fungus</name>
    <dbReference type="NCBI Taxonomy" id="684364"/>
    <lineage>
        <taxon>Eukaryota</taxon>
        <taxon>Fungi</taxon>
        <taxon>Fungi incertae sedis</taxon>
        <taxon>Chytridiomycota</taxon>
        <taxon>Chytridiomycota incertae sedis</taxon>
        <taxon>Chytridiomycetes</taxon>
        <taxon>Rhizophydiales</taxon>
        <taxon>Rhizophydiales incertae sedis</taxon>
        <taxon>Batrachochytrium</taxon>
    </lineage>
</organism>
<dbReference type="Gene3D" id="1.10.10.630">
    <property type="entry name" value="DnaD domain-like"/>
    <property type="match status" value="1"/>
</dbReference>
<proteinExistence type="predicted"/>
<accession>F4PFF1</accession>
<evidence type="ECO:0000313" key="4">
    <source>
        <dbReference type="Proteomes" id="UP000007241"/>
    </source>
</evidence>
<evidence type="ECO:0000259" key="2">
    <source>
        <dbReference type="Pfam" id="PF07261"/>
    </source>
</evidence>
<dbReference type="PANTHER" id="PTHR37293">
    <property type="entry name" value="PHAGE REPLICATION PROTEIN-RELATED"/>
    <property type="match status" value="1"/>
</dbReference>
<name>F4PFF1_BATDJ</name>
<dbReference type="OMA" id="ILDICNF"/>
<dbReference type="EMBL" id="GL882926">
    <property type="protein sequence ID" value="EGF76041.1"/>
    <property type="molecule type" value="Genomic_DNA"/>
</dbReference>
<sequence length="260" mass="29881">MNYIKQLNAFKDYLALNELPSKAILLWHTLMLINNMVGWKRRFNASNALVNQYGGLSKQRLSEAREILVSCGLVHYERGANGRAPVYEMVLLDGSQNKTGVSNLQVPPLYPDQLADQKSDQVQDQLPDQSRTILKQKHKQKQKRRRGEPAPIPLTFYDQNFSTLKPAARDVIISWCEKSGDEIVLEAMQIAVMHGGRTLKYIEKILKEWSRAGLSSLDQVRDFQKQKGSKQERKRSVPFWKKAQTENKSILDKIREEMLA</sequence>
<evidence type="ECO:0000256" key="1">
    <source>
        <dbReference type="SAM" id="MobiDB-lite"/>
    </source>
</evidence>